<dbReference type="AlphaFoldDB" id="A0A951PBU3"/>
<protein>
    <submittedName>
        <fullName evidence="1">DUF3268 family zinc-finger domain-containing protein</fullName>
    </submittedName>
</protein>
<keyword evidence="1" id="KW-0863">Zinc-finger</keyword>
<accession>A0A951PBU3</accession>
<keyword evidence="1" id="KW-0479">Metal-binding</keyword>
<organism evidence="1 2">
    <name type="scientific">Pegethrix bostrychoides GSE-TBD4-15B</name>
    <dbReference type="NCBI Taxonomy" id="2839662"/>
    <lineage>
        <taxon>Bacteria</taxon>
        <taxon>Bacillati</taxon>
        <taxon>Cyanobacteriota</taxon>
        <taxon>Cyanophyceae</taxon>
        <taxon>Oculatellales</taxon>
        <taxon>Oculatellaceae</taxon>
        <taxon>Pegethrix</taxon>
    </lineage>
</organism>
<comment type="caution">
    <text evidence="1">The sequence shown here is derived from an EMBL/GenBank/DDBJ whole genome shotgun (WGS) entry which is preliminary data.</text>
</comment>
<dbReference type="Pfam" id="PF11672">
    <property type="entry name" value="DUF3268"/>
    <property type="match status" value="1"/>
</dbReference>
<dbReference type="GO" id="GO:0008270">
    <property type="term" value="F:zinc ion binding"/>
    <property type="evidence" value="ECO:0007669"/>
    <property type="project" value="UniProtKB-KW"/>
</dbReference>
<dbReference type="Proteomes" id="UP000707356">
    <property type="component" value="Unassembled WGS sequence"/>
</dbReference>
<reference evidence="1" key="1">
    <citation type="submission" date="2021-05" db="EMBL/GenBank/DDBJ databases">
        <authorList>
            <person name="Pietrasiak N."/>
            <person name="Ward R."/>
            <person name="Stajich J.E."/>
            <person name="Kurbessoian T."/>
        </authorList>
    </citation>
    <scope>NUCLEOTIDE SEQUENCE</scope>
    <source>
        <strain evidence="1">GSE-TBD4-15B</strain>
    </source>
</reference>
<sequence length="135" mass="15438">MPQPVCPYCGSDVWLVSSSSLKSDRAGLTYICSRFPDCDARVNCHPGSIKPMGSLGDPQLRRWREKAHKKFDQLWQSGSMSRRQAYCWLAQAMNLPESETHFAQFNQQQCQQAIDLTTVYQRKSYNIAVKHIHTG</sequence>
<proteinExistence type="predicted"/>
<gene>
    <name evidence="1" type="ORF">KME07_09240</name>
</gene>
<reference evidence="1" key="2">
    <citation type="journal article" date="2022" name="Microbiol. Resour. Announc.">
        <title>Metagenome Sequencing to Explore Phylogenomics of Terrestrial Cyanobacteria.</title>
        <authorList>
            <person name="Ward R.D."/>
            <person name="Stajich J.E."/>
            <person name="Johansen J.R."/>
            <person name="Huntemann M."/>
            <person name="Clum A."/>
            <person name="Foster B."/>
            <person name="Foster B."/>
            <person name="Roux S."/>
            <person name="Palaniappan K."/>
            <person name="Varghese N."/>
            <person name="Mukherjee S."/>
            <person name="Reddy T.B.K."/>
            <person name="Daum C."/>
            <person name="Copeland A."/>
            <person name="Chen I.A."/>
            <person name="Ivanova N.N."/>
            <person name="Kyrpides N.C."/>
            <person name="Shapiro N."/>
            <person name="Eloe-Fadrosh E.A."/>
            <person name="Pietrasiak N."/>
        </authorList>
    </citation>
    <scope>NUCLEOTIDE SEQUENCE</scope>
    <source>
        <strain evidence="1">GSE-TBD4-15B</strain>
    </source>
</reference>
<name>A0A951PBU3_9CYAN</name>
<dbReference type="EMBL" id="JAHHHV010000052">
    <property type="protein sequence ID" value="MBW4465609.1"/>
    <property type="molecule type" value="Genomic_DNA"/>
</dbReference>
<keyword evidence="1" id="KW-0862">Zinc</keyword>
<evidence type="ECO:0000313" key="1">
    <source>
        <dbReference type="EMBL" id="MBW4465609.1"/>
    </source>
</evidence>
<evidence type="ECO:0000313" key="2">
    <source>
        <dbReference type="Proteomes" id="UP000707356"/>
    </source>
</evidence>
<dbReference type="InterPro" id="IPR021686">
    <property type="entry name" value="DUF3268"/>
</dbReference>